<comment type="caution">
    <text evidence="3">The sequence shown here is derived from an EMBL/GenBank/DDBJ whole genome shotgun (WGS) entry which is preliminary data.</text>
</comment>
<organism evidence="3 4">
    <name type="scientific">Piscinibacter aquaticus</name>
    <dbReference type="NCBI Taxonomy" id="392597"/>
    <lineage>
        <taxon>Bacteria</taxon>
        <taxon>Pseudomonadati</taxon>
        <taxon>Pseudomonadota</taxon>
        <taxon>Betaproteobacteria</taxon>
        <taxon>Burkholderiales</taxon>
        <taxon>Sphaerotilaceae</taxon>
        <taxon>Piscinibacter</taxon>
    </lineage>
</organism>
<feature type="domain" description="Thioredoxin-like fold" evidence="2">
    <location>
        <begin position="69"/>
        <end position="196"/>
    </location>
</feature>
<dbReference type="PROSITE" id="PS51318">
    <property type="entry name" value="TAT"/>
    <property type="match status" value="1"/>
</dbReference>
<dbReference type="EMBL" id="VOPW01000001">
    <property type="protein sequence ID" value="TXC67591.1"/>
    <property type="molecule type" value="Genomic_DNA"/>
</dbReference>
<dbReference type="PANTHER" id="PTHR35272">
    <property type="entry name" value="THIOL:DISULFIDE INTERCHANGE PROTEIN DSBC-RELATED"/>
    <property type="match status" value="1"/>
</dbReference>
<name>A0A5C6U621_9BURK</name>
<evidence type="ECO:0000256" key="1">
    <source>
        <dbReference type="SAM" id="SignalP"/>
    </source>
</evidence>
<keyword evidence="4" id="KW-1185">Reference proteome</keyword>
<dbReference type="PROSITE" id="PS51257">
    <property type="entry name" value="PROKAR_LIPOPROTEIN"/>
    <property type="match status" value="1"/>
</dbReference>
<feature type="signal peptide" evidence="1">
    <location>
        <begin position="1"/>
        <end position="26"/>
    </location>
</feature>
<dbReference type="InterPro" id="IPR051470">
    <property type="entry name" value="Thiol:disulfide_interchange"/>
</dbReference>
<dbReference type="InterPro" id="IPR006311">
    <property type="entry name" value="TAT_signal"/>
</dbReference>
<dbReference type="InterPro" id="IPR012336">
    <property type="entry name" value="Thioredoxin-like_fold"/>
</dbReference>
<dbReference type="AlphaFoldDB" id="A0A5C6U621"/>
<dbReference type="SUPFAM" id="SSF52833">
    <property type="entry name" value="Thioredoxin-like"/>
    <property type="match status" value="1"/>
</dbReference>
<gene>
    <name evidence="3" type="ORF">FSC37_21500</name>
</gene>
<dbReference type="Pfam" id="PF13098">
    <property type="entry name" value="Thioredoxin_2"/>
    <property type="match status" value="1"/>
</dbReference>
<feature type="chain" id="PRO_5022722769" evidence="1">
    <location>
        <begin position="27"/>
        <end position="201"/>
    </location>
</feature>
<dbReference type="InterPro" id="IPR036249">
    <property type="entry name" value="Thioredoxin-like_sf"/>
</dbReference>
<evidence type="ECO:0000313" key="3">
    <source>
        <dbReference type="EMBL" id="TXC67591.1"/>
    </source>
</evidence>
<dbReference type="PANTHER" id="PTHR35272:SF4">
    <property type="entry name" value="THIOL:DISULFIDE INTERCHANGE PROTEIN DSBG"/>
    <property type="match status" value="1"/>
</dbReference>
<evidence type="ECO:0000313" key="4">
    <source>
        <dbReference type="Proteomes" id="UP000321832"/>
    </source>
</evidence>
<dbReference type="Gene3D" id="3.40.30.10">
    <property type="entry name" value="Glutaredoxin"/>
    <property type="match status" value="1"/>
</dbReference>
<keyword evidence="1" id="KW-0732">Signal</keyword>
<accession>A0A5C6U621</accession>
<evidence type="ECO:0000259" key="2">
    <source>
        <dbReference type="Pfam" id="PF13098"/>
    </source>
</evidence>
<reference evidence="3 4" key="1">
    <citation type="submission" date="2019-08" db="EMBL/GenBank/DDBJ databases">
        <authorList>
            <person name="Khan S.A."/>
            <person name="Jeon C.O."/>
            <person name="Jeong S.E."/>
        </authorList>
    </citation>
    <scope>NUCLEOTIDE SEQUENCE [LARGE SCALE GENOMIC DNA]</scope>
    <source>
        <strain evidence="4">IMCC1728</strain>
    </source>
</reference>
<dbReference type="Proteomes" id="UP000321832">
    <property type="component" value="Unassembled WGS sequence"/>
</dbReference>
<protein>
    <submittedName>
        <fullName evidence="3">DsbC family protein</fullName>
    </submittedName>
</protein>
<proteinExistence type="predicted"/>
<sequence>MTSRRTFNLTLGALAIAPLATLSACSKNEEAASPAAAAAPSGRKPNGIEAYAIAQRGTGFTVGALMAANTVYVFFDSTCPHCAELWQSAQPLLGKLKMVWMPIGLLRPQSGPQGAAILSAPDPAKAMSEHEASVLQRGGGISVPSNLPDDVLQKVKDNTELFRQLQAESVPLIVYRNAQSGQHGMHAGAVDTATLASLAGV</sequence>